<keyword evidence="2" id="KW-1185">Reference proteome</keyword>
<proteinExistence type="predicted"/>
<name>A0ABZ3D1Q4_9PROT</name>
<dbReference type="InterPro" id="IPR006429">
    <property type="entry name" value="Phage_lambda_portal"/>
</dbReference>
<dbReference type="RefSeq" id="WP_342627564.1">
    <property type="nucleotide sequence ID" value="NZ_CP152276.1"/>
</dbReference>
<sequence length="519" mass="57880">MGIVANLFKLPGSGKRELGSAMYGPRARKAMRLVGGIDAARVDRFAETWTGTPVTPDEMIRLWHRILQARSRDMAINDPYMRNFVRRARVNVIGHGPKLKCAVQMASGQRDDTKTNSAVMQSWDEWKHPENCDVTGTETFRSLELTVQNALTIDGEAFVKIVSGGPFGIQLQLIDAVRCPVDYDFSSDGKGTYIRSGIEFDQHDRPVAYHFSTDDNNGDYYQFGGMKYHRVPADEVLHIFRKEMIGQKRGLPWAMSALFRLKRLRGFEDNAAMNAEVGAGKMGIISWDPDAGPEKEDDQEEIRITAEGGTFVELPSGARLDKWDPSFPETAMTSFTKTLLRGAGAGMGVMYPGLGNDLEGVNFSSIRAGALDERELWKEDQRLIIEGLHLPIFRRWAAAALLRGMVVNDDGYVVPAGKLRAIVRHSTFHGRRWDWVDPKSDAVANRMAMENLIKSPQEIIRERGHDPTQVIQEIAQWYRDLKAAGVPDPVIALAAGQQFKVMIDEKPDGSAASGNDEKQ</sequence>
<accession>A0ABZ3D1Q4</accession>
<dbReference type="Proteomes" id="UP001449795">
    <property type="component" value="Chromosome"/>
</dbReference>
<reference evidence="1 2" key="1">
    <citation type="submission" date="2024-04" db="EMBL/GenBank/DDBJ databases">
        <title>Complete genome sequence of Nguyenibacter vanlangesis HBCM-1154, a strain capable of nitrogen fixation, IAA production, and phosphorus solubilization isolated from sugarcane soil.</title>
        <authorList>
            <person name="MY HANH P."/>
        </authorList>
    </citation>
    <scope>NUCLEOTIDE SEQUENCE [LARGE SCALE GENOMIC DNA]</scope>
    <source>
        <strain evidence="1 2">HBCM 1154</strain>
    </source>
</reference>
<evidence type="ECO:0000313" key="2">
    <source>
        <dbReference type="Proteomes" id="UP001449795"/>
    </source>
</evidence>
<dbReference type="NCBIfam" id="TIGR01539">
    <property type="entry name" value="portal_lambda"/>
    <property type="match status" value="1"/>
</dbReference>
<dbReference type="EMBL" id="CP152276">
    <property type="protein sequence ID" value="XAE41687.1"/>
    <property type="molecule type" value="Genomic_DNA"/>
</dbReference>
<evidence type="ECO:0000313" key="1">
    <source>
        <dbReference type="EMBL" id="XAE41687.1"/>
    </source>
</evidence>
<protein>
    <submittedName>
        <fullName evidence="1">Phage portal protein</fullName>
    </submittedName>
</protein>
<gene>
    <name evidence="1" type="ORF">AAC691_15530</name>
</gene>
<organism evidence="1 2">
    <name type="scientific">Nguyenibacter vanlangensis</name>
    <dbReference type="NCBI Taxonomy" id="1216886"/>
    <lineage>
        <taxon>Bacteria</taxon>
        <taxon>Pseudomonadati</taxon>
        <taxon>Pseudomonadota</taxon>
        <taxon>Alphaproteobacteria</taxon>
        <taxon>Acetobacterales</taxon>
        <taxon>Acetobacteraceae</taxon>
        <taxon>Nguyenibacter</taxon>
    </lineage>
</organism>
<dbReference type="Pfam" id="PF05136">
    <property type="entry name" value="Phage_portal_2"/>
    <property type="match status" value="1"/>
</dbReference>